<dbReference type="STRING" id="383372.Rcas_4216"/>
<reference evidence="8 9" key="1">
    <citation type="submission" date="2007-08" db="EMBL/GenBank/DDBJ databases">
        <title>Complete sequence of Roseiflexus castenholzii DSM 13941.</title>
        <authorList>
            <consortium name="US DOE Joint Genome Institute"/>
            <person name="Copeland A."/>
            <person name="Lucas S."/>
            <person name="Lapidus A."/>
            <person name="Barry K."/>
            <person name="Glavina del Rio T."/>
            <person name="Dalin E."/>
            <person name="Tice H."/>
            <person name="Pitluck S."/>
            <person name="Thompson L.S."/>
            <person name="Brettin T."/>
            <person name="Bruce D."/>
            <person name="Detter J.C."/>
            <person name="Han C."/>
            <person name="Tapia R."/>
            <person name="Schmutz J."/>
            <person name="Larimer F."/>
            <person name="Land M."/>
            <person name="Hauser L."/>
            <person name="Kyrpides N."/>
            <person name="Mikhailova N."/>
            <person name="Bryant D.A."/>
            <person name="Hanada S."/>
            <person name="Tsukatani Y."/>
            <person name="Richardson P."/>
        </authorList>
    </citation>
    <scope>NUCLEOTIDE SEQUENCE [LARGE SCALE GENOMIC DNA]</scope>
    <source>
        <strain evidence="9">DSM 13941 / HLO8</strain>
    </source>
</reference>
<dbReference type="SUPFAM" id="SSF56322">
    <property type="entry name" value="ADC synthase"/>
    <property type="match status" value="1"/>
</dbReference>
<dbReference type="KEGG" id="rca:Rcas_4216"/>
<dbReference type="InterPro" id="IPR015890">
    <property type="entry name" value="Chorismate_C"/>
</dbReference>
<dbReference type="Proteomes" id="UP000000263">
    <property type="component" value="Chromosome"/>
</dbReference>
<evidence type="ECO:0000313" key="9">
    <source>
        <dbReference type="Proteomes" id="UP000000263"/>
    </source>
</evidence>
<dbReference type="GO" id="GO:0008909">
    <property type="term" value="F:isochorismate synthase activity"/>
    <property type="evidence" value="ECO:0007669"/>
    <property type="project" value="UniProtKB-EC"/>
</dbReference>
<feature type="compositionally biased region" description="Basic and acidic residues" evidence="6">
    <location>
        <begin position="465"/>
        <end position="479"/>
    </location>
</feature>
<evidence type="ECO:0000256" key="3">
    <source>
        <dbReference type="ARBA" id="ARBA00012824"/>
    </source>
</evidence>
<dbReference type="eggNOG" id="COG1169">
    <property type="taxonomic scope" value="Bacteria"/>
</dbReference>
<dbReference type="RefSeq" id="WP_012122664.1">
    <property type="nucleotide sequence ID" value="NC_009767.1"/>
</dbReference>
<dbReference type="OrthoDB" id="9803598at2"/>
<dbReference type="Pfam" id="PF00425">
    <property type="entry name" value="Chorismate_bind"/>
    <property type="match status" value="1"/>
</dbReference>
<dbReference type="AlphaFoldDB" id="A7NRP7"/>
<dbReference type="NCBIfam" id="TIGR00543">
    <property type="entry name" value="isochor_syn"/>
    <property type="match status" value="1"/>
</dbReference>
<accession>A7NRP7</accession>
<proteinExistence type="inferred from homology"/>
<name>A7NRP7_ROSCS</name>
<dbReference type="HOGENOM" id="CLU_006493_8_4_0"/>
<keyword evidence="4 8" id="KW-0413">Isomerase</keyword>
<evidence type="ECO:0000256" key="4">
    <source>
        <dbReference type="ARBA" id="ARBA00023235"/>
    </source>
</evidence>
<feature type="region of interest" description="Disordered" evidence="6">
    <location>
        <begin position="464"/>
        <end position="486"/>
    </location>
</feature>
<dbReference type="Gene3D" id="3.60.120.10">
    <property type="entry name" value="Anthranilate synthase"/>
    <property type="match status" value="1"/>
</dbReference>
<gene>
    <name evidence="8" type="ordered locus">Rcas_4216</name>
</gene>
<feature type="domain" description="Chorismate-utilising enzyme C-terminal" evidence="7">
    <location>
        <begin position="185"/>
        <end position="437"/>
    </location>
</feature>
<dbReference type="InterPro" id="IPR004561">
    <property type="entry name" value="IsoChor_synthase"/>
</dbReference>
<keyword evidence="9" id="KW-1185">Reference proteome</keyword>
<dbReference type="EMBL" id="CP000804">
    <property type="protein sequence ID" value="ABU60243.1"/>
    <property type="molecule type" value="Genomic_DNA"/>
</dbReference>
<organism evidence="8 9">
    <name type="scientific">Roseiflexus castenholzii (strain DSM 13941 / HLO8)</name>
    <dbReference type="NCBI Taxonomy" id="383372"/>
    <lineage>
        <taxon>Bacteria</taxon>
        <taxon>Bacillati</taxon>
        <taxon>Chloroflexota</taxon>
        <taxon>Chloroflexia</taxon>
        <taxon>Chloroflexales</taxon>
        <taxon>Roseiflexineae</taxon>
        <taxon>Roseiflexaceae</taxon>
        <taxon>Roseiflexus</taxon>
    </lineage>
</organism>
<dbReference type="InterPro" id="IPR005801">
    <property type="entry name" value="ADC_synthase"/>
</dbReference>
<evidence type="ECO:0000259" key="7">
    <source>
        <dbReference type="Pfam" id="PF00425"/>
    </source>
</evidence>
<protein>
    <recommendedName>
        <fullName evidence="3">isochorismate synthase</fullName>
        <ecNumber evidence="3">5.4.4.2</ecNumber>
    </recommendedName>
    <alternativeName>
        <fullName evidence="5">Isochorismate mutase</fullName>
    </alternativeName>
</protein>
<evidence type="ECO:0000256" key="2">
    <source>
        <dbReference type="ARBA" id="ARBA00005297"/>
    </source>
</evidence>
<comment type="similarity">
    <text evidence="2">Belongs to the isochorismate synthase family.</text>
</comment>
<dbReference type="PANTHER" id="PTHR42839:SF2">
    <property type="entry name" value="ISOCHORISMATE SYNTHASE ENTC"/>
    <property type="match status" value="1"/>
</dbReference>
<evidence type="ECO:0000256" key="6">
    <source>
        <dbReference type="SAM" id="MobiDB-lite"/>
    </source>
</evidence>
<comment type="catalytic activity">
    <reaction evidence="1">
        <text>chorismate = isochorismate</text>
        <dbReference type="Rhea" id="RHEA:18985"/>
        <dbReference type="ChEBI" id="CHEBI:29748"/>
        <dbReference type="ChEBI" id="CHEBI:29780"/>
        <dbReference type="EC" id="5.4.4.2"/>
    </reaction>
</comment>
<evidence type="ECO:0000256" key="5">
    <source>
        <dbReference type="ARBA" id="ARBA00041564"/>
    </source>
</evidence>
<evidence type="ECO:0000313" key="8">
    <source>
        <dbReference type="EMBL" id="ABU60243.1"/>
    </source>
</evidence>
<evidence type="ECO:0000256" key="1">
    <source>
        <dbReference type="ARBA" id="ARBA00000799"/>
    </source>
</evidence>
<dbReference type="PANTHER" id="PTHR42839">
    <property type="entry name" value="ISOCHORISMATE SYNTHASE ENTC"/>
    <property type="match status" value="1"/>
</dbReference>
<sequence>MTKPFQQHYGRLISLSMPCPGVSPADLLRHARGQPRSFWESARDGVAFAGMGIAVELMAWGANRFVEIEQQARALFENAVMLDEREPLAAPRLFGGFAFHNDFVPDLAWADFPPAHFVLPHYQLVRVRDSFWLTLNVHAPPGEDPRALAPDLREALLAQVDALQSEPPPLPPRSSARLAYPMPFEQWARSVERIVRQINVGELKKVVLARIAEASFDAPVDVDSALACLAQRYPDTYRFLFEPRPGRAFFGATPELLAQVNGDRVTTMALAGSIRRGATPDEDERLALALLDSAKDRHEHQIVVDEVRNRLASLTRRLDVGATDVMRLSNIQHLHTPISGVLREPRGILPIIATLHPTPALGGEPRAAAMRLIAELEPAPRGWYAAPVGWIDRRLDGQFGVAIRSAVVQATRAWLYAGAGIVAASDPQREWDETNLKFRPMLEGLGHTDRHGLGHLVGTRIATDTTDRHGLGHTDRHGYDGSPQIK</sequence>
<dbReference type="EC" id="5.4.4.2" evidence="3"/>